<keyword evidence="3" id="KW-1185">Reference proteome</keyword>
<comment type="caution">
    <text evidence="2">The sequence shown here is derived from an EMBL/GenBank/DDBJ whole genome shotgun (WGS) entry which is preliminary data.</text>
</comment>
<evidence type="ECO:0000256" key="1">
    <source>
        <dbReference type="SAM" id="Phobius"/>
    </source>
</evidence>
<gene>
    <name evidence="2" type="ORF">PVAR5_0481</name>
</gene>
<accession>V5FJI7</accession>
<organism evidence="2 3">
    <name type="scientific">Byssochlamys spectabilis (strain No. 5 / NBRC 109023)</name>
    <name type="common">Paecilomyces variotii</name>
    <dbReference type="NCBI Taxonomy" id="1356009"/>
    <lineage>
        <taxon>Eukaryota</taxon>
        <taxon>Fungi</taxon>
        <taxon>Dikarya</taxon>
        <taxon>Ascomycota</taxon>
        <taxon>Pezizomycotina</taxon>
        <taxon>Eurotiomycetes</taxon>
        <taxon>Eurotiomycetidae</taxon>
        <taxon>Eurotiales</taxon>
        <taxon>Thermoascaceae</taxon>
        <taxon>Paecilomyces</taxon>
    </lineage>
</organism>
<dbReference type="InParanoid" id="V5FJI7"/>
<reference evidence="3" key="1">
    <citation type="journal article" date="2014" name="Genome Announc.">
        <title>Draft genome sequence of the formaldehyde-resistant fungus Byssochlamys spectabilis No. 5 (anamorph Paecilomyces variotii No. 5) (NBRC109023).</title>
        <authorList>
            <person name="Oka T."/>
            <person name="Ekino K."/>
            <person name="Fukuda K."/>
            <person name="Nomura Y."/>
        </authorList>
    </citation>
    <scope>NUCLEOTIDE SEQUENCE [LARGE SCALE GENOMIC DNA]</scope>
    <source>
        <strain evidence="3">No. 5 / NBRC 109023</strain>
    </source>
</reference>
<sequence>MPPFVAVPRQRSLDFNTSQIQLELRAQWLHPSEAFSVLLILGGDVVGRALAQFSGSGIAPVTFSFGWVAYSISALVSAFGENRLMPQEPDYKCKVINGLSGYARENSSWILGRMVRDFDHWSHFATRKKTQEILETRWKELLEKKGVVAGVVTNDWIYWSGVMSMAVQLVIAAIPLGLFGDWGIMMITIAGNALAVATGLLPQWRKEKWACRRAARDPYILTRGNGAQHALVVLGNQRGFNLEDLASGRSNIDVVGGTTTTTRILLLILSALWIVLLITAAGLKTNTWFLLAVGGLGIVQNIFMVGLPRRPENFGIPLEYLNVYGEPKVMKTLLAVERDYPGLGRSMREEFFPGDLRPGEIQQWKELEEREELAL</sequence>
<keyword evidence="1" id="KW-1133">Transmembrane helix</keyword>
<protein>
    <submittedName>
        <fullName evidence="2">Uncharacterized protein</fullName>
    </submittedName>
</protein>
<evidence type="ECO:0000313" key="3">
    <source>
        <dbReference type="Proteomes" id="UP000018001"/>
    </source>
</evidence>
<feature type="transmembrane region" description="Helical" evidence="1">
    <location>
        <begin position="288"/>
        <end position="307"/>
    </location>
</feature>
<dbReference type="EMBL" id="BAUL01000009">
    <property type="protein sequence ID" value="GAD91898.1"/>
    <property type="molecule type" value="Genomic_DNA"/>
</dbReference>
<feature type="transmembrane region" description="Helical" evidence="1">
    <location>
        <begin position="156"/>
        <end position="176"/>
    </location>
</feature>
<dbReference type="eggNOG" id="ENOG502SH7B">
    <property type="taxonomic scope" value="Eukaryota"/>
</dbReference>
<dbReference type="HOGENOM" id="CLU_034489_0_0_1"/>
<dbReference type="AlphaFoldDB" id="V5FJI7"/>
<dbReference type="OrthoDB" id="1937642at2759"/>
<proteinExistence type="predicted"/>
<keyword evidence="1" id="KW-0472">Membrane</keyword>
<dbReference type="Proteomes" id="UP000018001">
    <property type="component" value="Unassembled WGS sequence"/>
</dbReference>
<keyword evidence="1" id="KW-0812">Transmembrane</keyword>
<feature type="transmembrane region" description="Helical" evidence="1">
    <location>
        <begin position="182"/>
        <end position="202"/>
    </location>
</feature>
<feature type="transmembrane region" description="Helical" evidence="1">
    <location>
        <begin position="264"/>
        <end position="282"/>
    </location>
</feature>
<feature type="transmembrane region" description="Helical" evidence="1">
    <location>
        <begin position="57"/>
        <end position="79"/>
    </location>
</feature>
<name>V5FJI7_BYSSN</name>
<evidence type="ECO:0000313" key="2">
    <source>
        <dbReference type="EMBL" id="GAD91898.1"/>
    </source>
</evidence>